<dbReference type="AlphaFoldDB" id="A0A934IYG7"/>
<feature type="region of interest" description="Disordered" evidence="1">
    <location>
        <begin position="1"/>
        <end position="57"/>
    </location>
</feature>
<protein>
    <submittedName>
        <fullName evidence="2">Uncharacterized protein</fullName>
    </submittedName>
</protein>
<evidence type="ECO:0000313" key="2">
    <source>
        <dbReference type="EMBL" id="MBJ3785546.1"/>
    </source>
</evidence>
<dbReference type="EMBL" id="JAEKMH010000002">
    <property type="protein sequence ID" value="MBJ3785546.1"/>
    <property type="molecule type" value="Genomic_DNA"/>
</dbReference>
<name>A0A934IYG7_9HYPH</name>
<proteinExistence type="predicted"/>
<evidence type="ECO:0000256" key="1">
    <source>
        <dbReference type="SAM" id="MobiDB-lite"/>
    </source>
</evidence>
<comment type="caution">
    <text evidence="2">The sequence shown here is derived from an EMBL/GenBank/DDBJ whole genome shotgun (WGS) entry which is preliminary data.</text>
</comment>
<gene>
    <name evidence="2" type="ORF">JEQ47_12525</name>
</gene>
<dbReference type="Proteomes" id="UP000602124">
    <property type="component" value="Unassembled WGS sequence"/>
</dbReference>
<dbReference type="RefSeq" id="WP_198876718.1">
    <property type="nucleotide sequence ID" value="NZ_JAEKMH010000002.1"/>
</dbReference>
<evidence type="ECO:0000313" key="3">
    <source>
        <dbReference type="Proteomes" id="UP000602124"/>
    </source>
</evidence>
<sequence length="57" mass="6146">MTTAQKKPAPLETGSGDQKDDNIDDLGRRPDGSEEDQPVDAGREKKSPGEKPDSGRH</sequence>
<keyword evidence="3" id="KW-1185">Reference proteome</keyword>
<feature type="compositionally biased region" description="Basic and acidic residues" evidence="1">
    <location>
        <begin position="41"/>
        <end position="57"/>
    </location>
</feature>
<organism evidence="2 3">
    <name type="scientific">Devosia sediminis</name>
    <dbReference type="NCBI Taxonomy" id="2798801"/>
    <lineage>
        <taxon>Bacteria</taxon>
        <taxon>Pseudomonadati</taxon>
        <taxon>Pseudomonadota</taxon>
        <taxon>Alphaproteobacteria</taxon>
        <taxon>Hyphomicrobiales</taxon>
        <taxon>Devosiaceae</taxon>
        <taxon>Devosia</taxon>
    </lineage>
</organism>
<reference evidence="2" key="1">
    <citation type="submission" date="2020-12" db="EMBL/GenBank/DDBJ databases">
        <title>Devosia sp. MSA67 isolated from Mo River.</title>
        <authorList>
            <person name="Ma F."/>
            <person name="Zi Z."/>
        </authorList>
    </citation>
    <scope>NUCLEOTIDE SEQUENCE</scope>
    <source>
        <strain evidence="2">MSA67</strain>
    </source>
</reference>
<feature type="compositionally biased region" description="Basic and acidic residues" evidence="1">
    <location>
        <begin position="17"/>
        <end position="32"/>
    </location>
</feature>
<accession>A0A934IYG7</accession>